<dbReference type="OrthoDB" id="8002233at2"/>
<organism evidence="1 2">
    <name type="scientific">Phreatobacter oligotrophus</name>
    <dbReference type="NCBI Taxonomy" id="1122261"/>
    <lineage>
        <taxon>Bacteria</taxon>
        <taxon>Pseudomonadati</taxon>
        <taxon>Pseudomonadota</taxon>
        <taxon>Alphaproteobacteria</taxon>
        <taxon>Hyphomicrobiales</taxon>
        <taxon>Phreatobacteraceae</taxon>
        <taxon>Phreatobacter</taxon>
    </lineage>
</organism>
<comment type="caution">
    <text evidence="1">The sequence shown here is derived from an EMBL/GenBank/DDBJ whole genome shotgun (WGS) entry which is preliminary data.</text>
</comment>
<dbReference type="EMBL" id="PZZL01000001">
    <property type="protein sequence ID" value="PTM61861.1"/>
    <property type="molecule type" value="Genomic_DNA"/>
</dbReference>
<evidence type="ECO:0000313" key="2">
    <source>
        <dbReference type="Proteomes" id="UP000241808"/>
    </source>
</evidence>
<dbReference type="Proteomes" id="UP000241808">
    <property type="component" value="Unassembled WGS sequence"/>
</dbReference>
<gene>
    <name evidence="1" type="ORF">C8P69_101533</name>
</gene>
<protein>
    <submittedName>
        <fullName evidence="1">Uncharacterized protein</fullName>
    </submittedName>
</protein>
<dbReference type="RefSeq" id="WP_108174302.1">
    <property type="nucleotide sequence ID" value="NZ_PZZL01000001.1"/>
</dbReference>
<evidence type="ECO:0000313" key="1">
    <source>
        <dbReference type="EMBL" id="PTM61861.1"/>
    </source>
</evidence>
<accession>A0A2T4ZIR4</accession>
<sequence length="98" mass="10952">MTSRTLERGAAGIPDYVIGEDEIARRCQMTMTEWRLAAVRLEAAGFPPIHPILGKRLRARVDQWFDGQTGLAPMGPAKAALYDDGEENWGGRRRRARA</sequence>
<reference evidence="1 2" key="1">
    <citation type="submission" date="2018-04" db="EMBL/GenBank/DDBJ databases">
        <title>Genomic Encyclopedia of Archaeal and Bacterial Type Strains, Phase II (KMG-II): from individual species to whole genera.</title>
        <authorList>
            <person name="Goeker M."/>
        </authorList>
    </citation>
    <scope>NUCLEOTIDE SEQUENCE [LARGE SCALE GENOMIC DNA]</scope>
    <source>
        <strain evidence="1 2">DSM 25521</strain>
    </source>
</reference>
<keyword evidence="2" id="KW-1185">Reference proteome</keyword>
<name>A0A2T4ZIR4_9HYPH</name>
<dbReference type="AlphaFoldDB" id="A0A2T4ZIR4"/>
<proteinExistence type="predicted"/>